<evidence type="ECO:0000256" key="3">
    <source>
        <dbReference type="ARBA" id="ARBA00022989"/>
    </source>
</evidence>
<feature type="transmembrane region" description="Helical" evidence="5">
    <location>
        <begin position="281"/>
        <end position="301"/>
    </location>
</feature>
<evidence type="ECO:0000313" key="7">
    <source>
        <dbReference type="Proteomes" id="UP000008068"/>
    </source>
</evidence>
<gene>
    <name evidence="6" type="ORF">CAEBREN_32077</name>
</gene>
<feature type="transmembrane region" description="Helical" evidence="5">
    <location>
        <begin position="248"/>
        <end position="269"/>
    </location>
</feature>
<evidence type="ECO:0000256" key="4">
    <source>
        <dbReference type="ARBA" id="ARBA00023136"/>
    </source>
</evidence>
<dbReference type="GO" id="GO:0022857">
    <property type="term" value="F:transmembrane transporter activity"/>
    <property type="evidence" value="ECO:0007669"/>
    <property type="project" value="TreeGrafter"/>
</dbReference>
<evidence type="ECO:0000256" key="1">
    <source>
        <dbReference type="ARBA" id="ARBA00004141"/>
    </source>
</evidence>
<dbReference type="FunCoup" id="G0NYN6">
    <property type="interactions" value="256"/>
</dbReference>
<feature type="transmembrane region" description="Helical" evidence="5">
    <location>
        <begin position="67"/>
        <end position="85"/>
    </location>
</feature>
<evidence type="ECO:0000256" key="2">
    <source>
        <dbReference type="ARBA" id="ARBA00022692"/>
    </source>
</evidence>
<dbReference type="AlphaFoldDB" id="G0NYN6"/>
<dbReference type="PANTHER" id="PTHR23507">
    <property type="entry name" value="ZGC:174356"/>
    <property type="match status" value="1"/>
</dbReference>
<feature type="transmembrane region" description="Helical" evidence="5">
    <location>
        <begin position="223"/>
        <end position="242"/>
    </location>
</feature>
<protein>
    <recommendedName>
        <fullName evidence="8">Solute carrier family 46 member 3</fullName>
    </recommendedName>
</protein>
<comment type="subcellular location">
    <subcellularLocation>
        <location evidence="1">Membrane</location>
        <topology evidence="1">Multi-pass membrane protein</topology>
    </subcellularLocation>
</comment>
<keyword evidence="3 5" id="KW-1133">Transmembrane helix</keyword>
<dbReference type="SUPFAM" id="SSF103473">
    <property type="entry name" value="MFS general substrate transporter"/>
    <property type="match status" value="1"/>
</dbReference>
<feature type="transmembrane region" description="Helical" evidence="5">
    <location>
        <begin position="313"/>
        <end position="337"/>
    </location>
</feature>
<sequence>MIRYLRMLGMEIPLFLYMLGSYLNYPVFQNLIYEKECLLKYQQNVTFCRDVGAYYNDKDIQFAANHFYFISSLTLLCPSLVTTLLACGYAVTFLIILGLQLIALLYLLVLAKETEFEPVRPDEHTSLISTTGKQLVTVIREFYRVLTKSRPFRLILALNLLAFGVEMLIFSGLSDIQYSYLRYKLQWGDKKYGWFSGLSYGITTAAVLFLYPVLRMKWMSDGMLATLGLFFKMISLFMFAFVQNEAMAYSIAGVVMFNRFVSTGFRAFISSLIDMQEQGKIFSVISLLEGITTLVATSIYNNLYPKTLTFFPGLLYLISAALLLVPLSIVSTSDFVVRSRRPEVSEGILNSRNDVIDEVSDSN</sequence>
<evidence type="ECO:0000256" key="5">
    <source>
        <dbReference type="SAM" id="Phobius"/>
    </source>
</evidence>
<reference evidence="7" key="1">
    <citation type="submission" date="2011-07" db="EMBL/GenBank/DDBJ databases">
        <authorList>
            <consortium name="Caenorhabditis brenneri Sequencing and Analysis Consortium"/>
            <person name="Wilson R.K."/>
        </authorList>
    </citation>
    <scope>NUCLEOTIDE SEQUENCE [LARGE SCALE GENOMIC DNA]</scope>
    <source>
        <strain evidence="7">PB2801</strain>
    </source>
</reference>
<keyword evidence="7" id="KW-1185">Reference proteome</keyword>
<dbReference type="EMBL" id="GL379982">
    <property type="protein sequence ID" value="EGT40136.1"/>
    <property type="molecule type" value="Genomic_DNA"/>
</dbReference>
<feature type="transmembrane region" description="Helical" evidence="5">
    <location>
        <begin position="193"/>
        <end position="211"/>
    </location>
</feature>
<keyword evidence="4 5" id="KW-0472">Membrane</keyword>
<dbReference type="Proteomes" id="UP000008068">
    <property type="component" value="Unassembled WGS sequence"/>
</dbReference>
<dbReference type="Gene3D" id="1.20.1250.20">
    <property type="entry name" value="MFS general substrate transporter like domains"/>
    <property type="match status" value="1"/>
</dbReference>
<feature type="transmembrane region" description="Helical" evidence="5">
    <location>
        <begin position="91"/>
        <end position="111"/>
    </location>
</feature>
<dbReference type="InParanoid" id="G0NYN6"/>
<dbReference type="GO" id="GO:0016020">
    <property type="term" value="C:membrane"/>
    <property type="evidence" value="ECO:0007669"/>
    <property type="project" value="UniProtKB-SubCell"/>
</dbReference>
<accession>G0NYN6</accession>
<proteinExistence type="predicted"/>
<dbReference type="HOGENOM" id="CLU_050173_0_0_1"/>
<dbReference type="PANTHER" id="PTHR23507:SF1">
    <property type="entry name" value="FI18259P1-RELATED"/>
    <property type="match status" value="1"/>
</dbReference>
<dbReference type="OrthoDB" id="419734at2759"/>
<name>G0NYN6_CAEBE</name>
<evidence type="ECO:0000313" key="6">
    <source>
        <dbReference type="EMBL" id="EGT40136.1"/>
    </source>
</evidence>
<evidence type="ECO:0008006" key="8">
    <source>
        <dbReference type="Google" id="ProtNLM"/>
    </source>
</evidence>
<dbReference type="InterPro" id="IPR036259">
    <property type="entry name" value="MFS_trans_sf"/>
</dbReference>
<keyword evidence="2 5" id="KW-0812">Transmembrane</keyword>
<organism evidence="7">
    <name type="scientific">Caenorhabditis brenneri</name>
    <name type="common">Nematode worm</name>
    <dbReference type="NCBI Taxonomy" id="135651"/>
    <lineage>
        <taxon>Eukaryota</taxon>
        <taxon>Metazoa</taxon>
        <taxon>Ecdysozoa</taxon>
        <taxon>Nematoda</taxon>
        <taxon>Chromadorea</taxon>
        <taxon>Rhabditida</taxon>
        <taxon>Rhabditina</taxon>
        <taxon>Rhabditomorpha</taxon>
        <taxon>Rhabditoidea</taxon>
        <taxon>Rhabditidae</taxon>
        <taxon>Peloderinae</taxon>
        <taxon>Caenorhabditis</taxon>
    </lineage>
</organism>
<feature type="transmembrane region" description="Helical" evidence="5">
    <location>
        <begin position="154"/>
        <end position="173"/>
    </location>
</feature>
<dbReference type="eggNOG" id="KOG2816">
    <property type="taxonomic scope" value="Eukaryota"/>
</dbReference>